<dbReference type="AlphaFoldDB" id="Q21CR4"/>
<accession>Q21CR4</accession>
<dbReference type="InterPro" id="IPR011964">
    <property type="entry name" value="YVTN_b-propeller_repeat"/>
</dbReference>
<feature type="domain" description="YNCE-like beta-propeller" evidence="3">
    <location>
        <begin position="122"/>
        <end position="198"/>
    </location>
</feature>
<dbReference type="eggNOG" id="COG3391">
    <property type="taxonomic scope" value="Bacteria"/>
</dbReference>
<name>Q21CR4_RHOPB</name>
<proteinExistence type="predicted"/>
<reference evidence="4" key="1">
    <citation type="submission" date="2006-03" db="EMBL/GenBank/DDBJ databases">
        <title>Complete sequence of Rhodopseudomonas palustris BisB18.</title>
        <authorList>
            <consortium name="US DOE Joint Genome Institute"/>
            <person name="Copeland A."/>
            <person name="Lucas S."/>
            <person name="Lapidus A."/>
            <person name="Barry K."/>
            <person name="Detter J.C."/>
            <person name="Glavina del Rio T."/>
            <person name="Hammon N."/>
            <person name="Israni S."/>
            <person name="Dalin E."/>
            <person name="Tice H."/>
            <person name="Pitluck S."/>
            <person name="Chain P."/>
            <person name="Malfatti S."/>
            <person name="Shin M."/>
            <person name="Vergez L."/>
            <person name="Schmutz J."/>
            <person name="Larimer F."/>
            <person name="Land M."/>
            <person name="Hauser L."/>
            <person name="Pelletier D.A."/>
            <person name="Kyrpides N."/>
            <person name="Anderson I."/>
            <person name="Oda Y."/>
            <person name="Harwood C.S."/>
            <person name="Richardson P."/>
        </authorList>
    </citation>
    <scope>NUCLEOTIDE SEQUENCE [LARGE SCALE GENOMIC DNA]</scope>
    <source>
        <strain evidence="4">BisB18</strain>
    </source>
</reference>
<evidence type="ECO:0000256" key="1">
    <source>
        <dbReference type="ARBA" id="ARBA00022729"/>
    </source>
</evidence>
<dbReference type="STRING" id="316056.RPC_0247"/>
<dbReference type="PANTHER" id="PTHR47197:SF3">
    <property type="entry name" value="DIHYDRO-HEME D1 DEHYDROGENASE"/>
    <property type="match status" value="1"/>
</dbReference>
<dbReference type="EMBL" id="CP000301">
    <property type="protein sequence ID" value="ABD85822.1"/>
    <property type="molecule type" value="Genomic_DNA"/>
</dbReference>
<evidence type="ECO:0000259" key="3">
    <source>
        <dbReference type="Pfam" id="PF21783"/>
    </source>
</evidence>
<evidence type="ECO:0000313" key="4">
    <source>
        <dbReference type="EMBL" id="ABD85822.1"/>
    </source>
</evidence>
<dbReference type="Gene3D" id="2.130.10.10">
    <property type="entry name" value="YVTN repeat-like/Quinoprotein amine dehydrogenase"/>
    <property type="match status" value="1"/>
</dbReference>
<dbReference type="InterPro" id="IPR048433">
    <property type="entry name" value="YNCE-like_beta-prop"/>
</dbReference>
<keyword evidence="1 2" id="KW-0732">Signal</keyword>
<dbReference type="HOGENOM" id="CLU_1309324_0_0_5"/>
<dbReference type="SUPFAM" id="SSF50974">
    <property type="entry name" value="Nitrous oxide reductase, N-terminal domain"/>
    <property type="match status" value="1"/>
</dbReference>
<dbReference type="NCBIfam" id="TIGR02276">
    <property type="entry name" value="beta_rpt_yvtn"/>
    <property type="match status" value="2"/>
</dbReference>
<feature type="signal peptide" evidence="2">
    <location>
        <begin position="1"/>
        <end position="19"/>
    </location>
</feature>
<protein>
    <submittedName>
        <fullName evidence="4">40-residue YVTN beta-propeller repeat</fullName>
    </submittedName>
</protein>
<sequence length="210" mass="22314">MIRAMAAALLLCALATRWASIARKPNASCSKDGLAMRNGSRNSKLVSRARRSAKRCSADPGPFQALRSVTAPALQRTTPQERRAALRPGHDCIAEGGHRIEAGRAMTRGVIVAAALLSLIAATPAAASIAYISNEESNTVSVIDTNIWSVTATIKVGQRPRGIEFTRDGKFVLVAVGDDDTIELIDVAAQKVFKTIQVGELPWGITVAPK</sequence>
<dbReference type="Pfam" id="PF21783">
    <property type="entry name" value="YNCE"/>
    <property type="match status" value="1"/>
</dbReference>
<dbReference type="InterPro" id="IPR011045">
    <property type="entry name" value="N2O_reductase_N"/>
</dbReference>
<organism evidence="4">
    <name type="scientific">Rhodopseudomonas palustris (strain BisB18)</name>
    <dbReference type="NCBI Taxonomy" id="316056"/>
    <lineage>
        <taxon>Bacteria</taxon>
        <taxon>Pseudomonadati</taxon>
        <taxon>Pseudomonadota</taxon>
        <taxon>Alphaproteobacteria</taxon>
        <taxon>Hyphomicrobiales</taxon>
        <taxon>Nitrobacteraceae</taxon>
        <taxon>Rhodopseudomonas</taxon>
    </lineage>
</organism>
<feature type="chain" id="PRO_5004200061" evidence="2">
    <location>
        <begin position="20"/>
        <end position="210"/>
    </location>
</feature>
<dbReference type="InterPro" id="IPR051200">
    <property type="entry name" value="Host-pathogen_enzymatic-act"/>
</dbReference>
<evidence type="ECO:0000256" key="2">
    <source>
        <dbReference type="SAM" id="SignalP"/>
    </source>
</evidence>
<dbReference type="KEGG" id="rpc:RPC_0247"/>
<dbReference type="PANTHER" id="PTHR47197">
    <property type="entry name" value="PROTEIN NIRF"/>
    <property type="match status" value="1"/>
</dbReference>
<dbReference type="InterPro" id="IPR015943">
    <property type="entry name" value="WD40/YVTN_repeat-like_dom_sf"/>
</dbReference>
<gene>
    <name evidence="4" type="ordered locus">RPC_0247</name>
</gene>